<dbReference type="EMBL" id="JAWRVE010000276">
    <property type="protein sequence ID" value="KAL1846175.1"/>
    <property type="molecule type" value="Genomic_DNA"/>
</dbReference>
<comment type="caution">
    <text evidence="9">The sequence shown here is derived from an EMBL/GenBank/DDBJ whole genome shotgun (WGS) entry which is preliminary data.</text>
</comment>
<proteinExistence type="inferred from homology"/>
<comment type="subcellular location">
    <subcellularLocation>
        <location evidence="2">Endoplasmic reticulum</location>
    </subcellularLocation>
    <subcellularLocation>
        <location evidence="3">Membrane</location>
    </subcellularLocation>
    <subcellularLocation>
        <location evidence="1">Mitochondrion</location>
    </subcellularLocation>
</comment>
<evidence type="ECO:0000256" key="6">
    <source>
        <dbReference type="ARBA" id="ARBA00023128"/>
    </source>
</evidence>
<sequence length="318" mass="36796">MKQPRDLTYRVRQIPFNQTEHDLKEFLSTAVPPIGPYYSIKIWSFATGISSFQPTKVATVSFDVEAVPSWMTEGSEWKVKSRDGRVSVLLDTHFFGFTVLNEIDTKPHILEYNFPSIIMRILWRLTSFSCIFIHGLNGHPLGSWADKRQAHFAWVRDKLPVDVGEARCILYGYDSHLVHSESFQSIEDIDRVLVSQLDELDLSVDVKPIVFLAHSLGGILLKSALRRMTLNRHPLMKFIREILFFGVPNRGMQISHLLPMVEGQPNESFVQILEPGSRHLEMLDEQFSNITLHWQSRYRTERVRLVSLYETRRSDTPI</sequence>
<dbReference type="SUPFAM" id="SSF53474">
    <property type="entry name" value="alpha/beta-Hydrolases"/>
    <property type="match status" value="1"/>
</dbReference>
<dbReference type="Pfam" id="PF05057">
    <property type="entry name" value="DUF676"/>
    <property type="match status" value="1"/>
</dbReference>
<reference evidence="9 10" key="1">
    <citation type="journal article" date="2024" name="IMA Fungus">
        <title>IMA Genome - F19 : A genome assembly and annotation guide to empower mycologists, including annotated draft genome sequences of Ceratocystis pirilliformis, Diaporthe australafricana, Fusarium ophioides, Paecilomyces lecythidis, and Sporothrix stenoceras.</title>
        <authorList>
            <person name="Aylward J."/>
            <person name="Wilson A.M."/>
            <person name="Visagie C.M."/>
            <person name="Spraker J."/>
            <person name="Barnes I."/>
            <person name="Buitendag C."/>
            <person name="Ceriani C."/>
            <person name="Del Mar Angel L."/>
            <person name="du Plessis D."/>
            <person name="Fuchs T."/>
            <person name="Gasser K."/>
            <person name="Kramer D."/>
            <person name="Li W."/>
            <person name="Munsamy K."/>
            <person name="Piso A."/>
            <person name="Price J.L."/>
            <person name="Sonnekus B."/>
            <person name="Thomas C."/>
            <person name="van der Nest A."/>
            <person name="van Dijk A."/>
            <person name="van Heerden A."/>
            <person name="van Vuuren N."/>
            <person name="Yilmaz N."/>
            <person name="Duong T.A."/>
            <person name="van der Merwe N.A."/>
            <person name="Wingfield M.J."/>
            <person name="Wingfield B.D."/>
        </authorList>
    </citation>
    <scope>NUCLEOTIDE SEQUENCE [LARGE SCALE GENOMIC DNA]</scope>
    <source>
        <strain evidence="9 10">CMW 18300</strain>
    </source>
</reference>
<evidence type="ECO:0000256" key="4">
    <source>
        <dbReference type="ARBA" id="ARBA00007920"/>
    </source>
</evidence>
<dbReference type="Proteomes" id="UP001583177">
    <property type="component" value="Unassembled WGS sequence"/>
</dbReference>
<evidence type="ECO:0000313" key="10">
    <source>
        <dbReference type="Proteomes" id="UP001583177"/>
    </source>
</evidence>
<keyword evidence="5" id="KW-0256">Endoplasmic reticulum</keyword>
<evidence type="ECO:0000256" key="3">
    <source>
        <dbReference type="ARBA" id="ARBA00004370"/>
    </source>
</evidence>
<feature type="domain" description="DUF676" evidence="8">
    <location>
        <begin position="130"/>
        <end position="242"/>
    </location>
</feature>
<keyword evidence="7" id="KW-0472">Membrane</keyword>
<protein>
    <recommendedName>
        <fullName evidence="8">DUF676 domain-containing protein</fullName>
    </recommendedName>
</protein>
<gene>
    <name evidence="9" type="ORF">Daus18300_014338</name>
</gene>
<evidence type="ECO:0000256" key="7">
    <source>
        <dbReference type="ARBA" id="ARBA00023136"/>
    </source>
</evidence>
<dbReference type="Gene3D" id="3.40.50.1820">
    <property type="entry name" value="alpha/beta hydrolase"/>
    <property type="match status" value="1"/>
</dbReference>
<dbReference type="InterPro" id="IPR052374">
    <property type="entry name" value="SERAC1"/>
</dbReference>
<evidence type="ECO:0000259" key="8">
    <source>
        <dbReference type="Pfam" id="PF05057"/>
    </source>
</evidence>
<evidence type="ECO:0000256" key="5">
    <source>
        <dbReference type="ARBA" id="ARBA00022824"/>
    </source>
</evidence>
<evidence type="ECO:0000256" key="2">
    <source>
        <dbReference type="ARBA" id="ARBA00004240"/>
    </source>
</evidence>
<organism evidence="9 10">
    <name type="scientific">Diaporthe australafricana</name>
    <dbReference type="NCBI Taxonomy" id="127596"/>
    <lineage>
        <taxon>Eukaryota</taxon>
        <taxon>Fungi</taxon>
        <taxon>Dikarya</taxon>
        <taxon>Ascomycota</taxon>
        <taxon>Pezizomycotina</taxon>
        <taxon>Sordariomycetes</taxon>
        <taxon>Sordariomycetidae</taxon>
        <taxon>Diaporthales</taxon>
        <taxon>Diaporthaceae</taxon>
        <taxon>Diaporthe</taxon>
    </lineage>
</organism>
<keyword evidence="10" id="KW-1185">Reference proteome</keyword>
<evidence type="ECO:0000256" key="1">
    <source>
        <dbReference type="ARBA" id="ARBA00004173"/>
    </source>
</evidence>
<dbReference type="PANTHER" id="PTHR48182:SF2">
    <property type="entry name" value="PROTEIN SERAC1"/>
    <property type="match status" value="1"/>
</dbReference>
<accession>A0ABR3VVP0</accession>
<feature type="non-terminal residue" evidence="9">
    <location>
        <position position="318"/>
    </location>
</feature>
<dbReference type="InterPro" id="IPR007751">
    <property type="entry name" value="DUF676_lipase-like"/>
</dbReference>
<comment type="similarity">
    <text evidence="4">Belongs to the putative lipase ROG1 family.</text>
</comment>
<keyword evidence="6" id="KW-0496">Mitochondrion</keyword>
<dbReference type="PANTHER" id="PTHR48182">
    <property type="entry name" value="PROTEIN SERAC1"/>
    <property type="match status" value="1"/>
</dbReference>
<dbReference type="InterPro" id="IPR029058">
    <property type="entry name" value="AB_hydrolase_fold"/>
</dbReference>
<evidence type="ECO:0000313" key="9">
    <source>
        <dbReference type="EMBL" id="KAL1846175.1"/>
    </source>
</evidence>
<name>A0ABR3VVP0_9PEZI</name>